<dbReference type="Proteomes" id="UP000095280">
    <property type="component" value="Unplaced"/>
</dbReference>
<keyword evidence="5" id="KW-1185">Reference proteome</keyword>
<dbReference type="GO" id="GO:0140662">
    <property type="term" value="F:ATP-dependent protein folding chaperone"/>
    <property type="evidence" value="ECO:0007669"/>
    <property type="project" value="InterPro"/>
</dbReference>
<evidence type="ECO:0000256" key="4">
    <source>
        <dbReference type="SAM" id="MobiDB-lite"/>
    </source>
</evidence>
<feature type="compositionally biased region" description="Polar residues" evidence="4">
    <location>
        <begin position="216"/>
        <end position="225"/>
    </location>
</feature>
<dbReference type="SUPFAM" id="SSF100920">
    <property type="entry name" value="Heat shock protein 70kD (HSP70), peptide-binding domain"/>
    <property type="match status" value="1"/>
</dbReference>
<keyword evidence="2" id="KW-0547">Nucleotide-binding</keyword>
<proteinExistence type="inferred from homology"/>
<evidence type="ECO:0000256" key="3">
    <source>
        <dbReference type="ARBA" id="ARBA00022840"/>
    </source>
</evidence>
<dbReference type="PANTHER" id="PTHR19375">
    <property type="entry name" value="HEAT SHOCK PROTEIN 70KDA"/>
    <property type="match status" value="1"/>
</dbReference>
<dbReference type="InterPro" id="IPR013126">
    <property type="entry name" value="Hsp_70_fam"/>
</dbReference>
<evidence type="ECO:0000313" key="6">
    <source>
        <dbReference type="WBParaSite" id="maker-uti_cns_0032903-snap-gene-0.1-mRNA-1"/>
    </source>
</evidence>
<protein>
    <submittedName>
        <fullName evidence="6">Heat shock protein 70</fullName>
    </submittedName>
</protein>
<evidence type="ECO:0000256" key="1">
    <source>
        <dbReference type="ARBA" id="ARBA00007381"/>
    </source>
</evidence>
<name>A0A1I8IYV7_9PLAT</name>
<dbReference type="InterPro" id="IPR029048">
    <property type="entry name" value="HSP70_C_sf"/>
</dbReference>
<comment type="similarity">
    <text evidence="1">Belongs to the heat shock protein 70 family.</text>
</comment>
<feature type="compositionally biased region" description="Low complexity" evidence="4">
    <location>
        <begin position="233"/>
        <end position="247"/>
    </location>
</feature>
<dbReference type="WBParaSite" id="maker-uti_cns_0032903-snap-gene-0.1-mRNA-1">
    <property type="protein sequence ID" value="maker-uti_cns_0032903-snap-gene-0.1-mRNA-1"/>
    <property type="gene ID" value="maker-uti_cns_0032903-snap-gene-0.1"/>
</dbReference>
<dbReference type="SUPFAM" id="SSF100934">
    <property type="entry name" value="Heat shock protein 70kD (HSP70), C-terminal subdomain"/>
    <property type="match status" value="1"/>
</dbReference>
<dbReference type="Gene3D" id="1.20.1270.10">
    <property type="match status" value="1"/>
</dbReference>
<keyword evidence="3" id="KW-0067">ATP-binding</keyword>
<evidence type="ECO:0000256" key="2">
    <source>
        <dbReference type="ARBA" id="ARBA00022741"/>
    </source>
</evidence>
<dbReference type="GO" id="GO:0005524">
    <property type="term" value="F:ATP binding"/>
    <property type="evidence" value="ECO:0007669"/>
    <property type="project" value="UniProtKB-KW"/>
</dbReference>
<dbReference type="AlphaFoldDB" id="A0A1I8IYV7"/>
<dbReference type="Pfam" id="PF00012">
    <property type="entry name" value="HSP70"/>
    <property type="match status" value="1"/>
</dbReference>
<sequence>AVAYGAAVQAAVLTGVKDDKIDDLLLLDVAPLSLGIETRRRVMTKIVERNSRIPTKATQTFTTYSDNQSGVTVQVFEGERALTRDNHLLGRFNLDGIPPAPRGVPQIEVTFDVDANGILVVSAKDKSTSKEEKITITNDKGRKDEIDRMVRDAEKFREEDERHRERLAARNQLESLAFQYKQAANDCKDKLGEKGLRRVISWLENNQTAEKDEIAHQQQQLSSRCSPIMAKLHQQQQQSGQPQPGHQRAGGPTVEEVD</sequence>
<organism evidence="5 6">
    <name type="scientific">Macrostomum lignano</name>
    <dbReference type="NCBI Taxonomy" id="282301"/>
    <lineage>
        <taxon>Eukaryota</taxon>
        <taxon>Metazoa</taxon>
        <taxon>Spiralia</taxon>
        <taxon>Lophotrochozoa</taxon>
        <taxon>Platyhelminthes</taxon>
        <taxon>Rhabditophora</taxon>
        <taxon>Macrostomorpha</taxon>
        <taxon>Macrostomida</taxon>
        <taxon>Macrostomidae</taxon>
        <taxon>Macrostomum</taxon>
    </lineage>
</organism>
<dbReference type="PRINTS" id="PR00301">
    <property type="entry name" value="HEATSHOCK70"/>
</dbReference>
<accession>A0A1I8IYV7</accession>
<dbReference type="FunFam" id="2.60.34.10:FF:000002">
    <property type="entry name" value="Heat shock 70 kDa"/>
    <property type="match status" value="1"/>
</dbReference>
<dbReference type="Gene3D" id="2.60.34.10">
    <property type="entry name" value="Substrate Binding Domain Of DNAk, Chain A, domain 1"/>
    <property type="match status" value="1"/>
</dbReference>
<dbReference type="InterPro" id="IPR029047">
    <property type="entry name" value="HSP70_peptide-bd_sf"/>
</dbReference>
<feature type="region of interest" description="Disordered" evidence="4">
    <location>
        <begin position="215"/>
        <end position="258"/>
    </location>
</feature>
<evidence type="ECO:0000313" key="5">
    <source>
        <dbReference type="Proteomes" id="UP000095280"/>
    </source>
</evidence>
<reference evidence="6" key="1">
    <citation type="submission" date="2016-11" db="UniProtKB">
        <authorList>
            <consortium name="WormBaseParasite"/>
        </authorList>
    </citation>
    <scope>IDENTIFICATION</scope>
</reference>